<keyword evidence="1" id="KW-0472">Membrane</keyword>
<keyword evidence="1" id="KW-0812">Transmembrane</keyword>
<proteinExistence type="predicted"/>
<gene>
    <name evidence="2" type="ORF">SRAS04492_LOCUS2349</name>
</gene>
<dbReference type="EMBL" id="HBIA01004484">
    <property type="protein sequence ID" value="CAE0230555.1"/>
    <property type="molecule type" value="Transcribed_RNA"/>
</dbReference>
<protein>
    <submittedName>
        <fullName evidence="2">Uncharacterized protein</fullName>
    </submittedName>
</protein>
<organism evidence="2">
    <name type="scientific">Strombidium rassoulzadegani</name>
    <dbReference type="NCBI Taxonomy" id="1082188"/>
    <lineage>
        <taxon>Eukaryota</taxon>
        <taxon>Sar</taxon>
        <taxon>Alveolata</taxon>
        <taxon>Ciliophora</taxon>
        <taxon>Intramacronucleata</taxon>
        <taxon>Spirotrichea</taxon>
        <taxon>Oligotrichia</taxon>
        <taxon>Strombidiidae</taxon>
        <taxon>Strombidium</taxon>
    </lineage>
</organism>
<dbReference type="AlphaFoldDB" id="A0A7S3CK52"/>
<keyword evidence="1" id="KW-1133">Transmembrane helix</keyword>
<name>A0A7S3CK52_9SPIT</name>
<feature type="transmembrane region" description="Helical" evidence="1">
    <location>
        <begin position="126"/>
        <end position="145"/>
    </location>
</feature>
<feature type="transmembrane region" description="Helical" evidence="1">
    <location>
        <begin position="97"/>
        <end position="114"/>
    </location>
</feature>
<evidence type="ECO:0000313" key="2">
    <source>
        <dbReference type="EMBL" id="CAE0230555.1"/>
    </source>
</evidence>
<sequence length="232" mass="27587">MDERNFVEKMLMKGDALRPQYRDFDFSKLDKTQIFWLDKLSWFSRFRKRIINRFNGTAITSDAKIVFLDQHSMTIGTSVFYTLEHQRQVYLRASENYLMIAPLVSLGFFLAYALRVPVHQKLYKELAKSVVLGSTLSYSFVYYHYLNYIEVVDSCYELVKQKFKKDKRLQALSENDDVRKLTVKNFGFSPWRDGDVDTEDDIDEFNQYIFEGTAEDETQERKEEMFMKIYGS</sequence>
<accession>A0A7S3CK52</accession>
<evidence type="ECO:0000256" key="1">
    <source>
        <dbReference type="SAM" id="Phobius"/>
    </source>
</evidence>
<reference evidence="2" key="1">
    <citation type="submission" date="2021-01" db="EMBL/GenBank/DDBJ databases">
        <authorList>
            <person name="Corre E."/>
            <person name="Pelletier E."/>
            <person name="Niang G."/>
            <person name="Scheremetjew M."/>
            <person name="Finn R."/>
            <person name="Kale V."/>
            <person name="Holt S."/>
            <person name="Cochrane G."/>
            <person name="Meng A."/>
            <person name="Brown T."/>
            <person name="Cohen L."/>
        </authorList>
    </citation>
    <scope>NUCLEOTIDE SEQUENCE</scope>
    <source>
        <strain evidence="2">Ras09</strain>
    </source>
</reference>